<organism evidence="1 2">
    <name type="scientific">Paramecium tetraurelia</name>
    <dbReference type="NCBI Taxonomy" id="5888"/>
    <lineage>
        <taxon>Eukaryota</taxon>
        <taxon>Sar</taxon>
        <taxon>Alveolata</taxon>
        <taxon>Ciliophora</taxon>
        <taxon>Intramacronucleata</taxon>
        <taxon>Oligohymenophorea</taxon>
        <taxon>Peniculida</taxon>
        <taxon>Parameciidae</taxon>
        <taxon>Paramecium</taxon>
    </lineage>
</organism>
<name>A0C3X8_PARTE</name>
<dbReference type="Proteomes" id="UP000000600">
    <property type="component" value="Unassembled WGS sequence"/>
</dbReference>
<reference evidence="1 2" key="1">
    <citation type="journal article" date="2006" name="Nature">
        <title>Global trends of whole-genome duplications revealed by the ciliate Paramecium tetraurelia.</title>
        <authorList>
            <consortium name="Genoscope"/>
            <person name="Aury J.-M."/>
            <person name="Jaillon O."/>
            <person name="Duret L."/>
            <person name="Noel B."/>
            <person name="Jubin C."/>
            <person name="Porcel B.M."/>
            <person name="Segurens B."/>
            <person name="Daubin V."/>
            <person name="Anthouard V."/>
            <person name="Aiach N."/>
            <person name="Arnaiz O."/>
            <person name="Billaut A."/>
            <person name="Beisson J."/>
            <person name="Blanc I."/>
            <person name="Bouhouche K."/>
            <person name="Camara F."/>
            <person name="Duharcourt S."/>
            <person name="Guigo R."/>
            <person name="Gogendeau D."/>
            <person name="Katinka M."/>
            <person name="Keller A.-M."/>
            <person name="Kissmehl R."/>
            <person name="Klotz C."/>
            <person name="Koll F."/>
            <person name="Le Moue A."/>
            <person name="Lepere C."/>
            <person name="Malinsky S."/>
            <person name="Nowacki M."/>
            <person name="Nowak J.K."/>
            <person name="Plattner H."/>
            <person name="Poulain J."/>
            <person name="Ruiz F."/>
            <person name="Serrano V."/>
            <person name="Zagulski M."/>
            <person name="Dessen P."/>
            <person name="Betermier M."/>
            <person name="Weissenbach J."/>
            <person name="Scarpelli C."/>
            <person name="Schachter V."/>
            <person name="Sperling L."/>
            <person name="Meyer E."/>
            <person name="Cohen J."/>
            <person name="Wincker P."/>
        </authorList>
    </citation>
    <scope>NUCLEOTIDE SEQUENCE [LARGE SCALE GENOMIC DNA]</scope>
    <source>
        <strain evidence="1 2">Stock d4-2</strain>
    </source>
</reference>
<protein>
    <recommendedName>
        <fullName evidence="3">Response regulatory domain-containing protein</fullName>
    </recommendedName>
</protein>
<sequence length="92" mass="10891">MIREQCKAKSIELNIIVEKAQFKEYKGYVCIIFNVNSFLKQFSFKESGADSNQDQIVENDQFIMIVDDDPFNHDKLVMIFMRIGYIQFHQCL</sequence>
<dbReference type="AlphaFoldDB" id="A0C3X8"/>
<evidence type="ECO:0008006" key="3">
    <source>
        <dbReference type="Google" id="ProtNLM"/>
    </source>
</evidence>
<dbReference type="HOGENOM" id="CLU_2417913_0_0_1"/>
<evidence type="ECO:0000313" key="1">
    <source>
        <dbReference type="EMBL" id="CAK65495.1"/>
    </source>
</evidence>
<dbReference type="GeneID" id="5018677"/>
<dbReference type="OrthoDB" id="60033at2759"/>
<proteinExistence type="predicted"/>
<keyword evidence="2" id="KW-1185">Reference proteome</keyword>
<accession>A0C3X8</accession>
<dbReference type="KEGG" id="ptm:GSPATT00034974001"/>
<dbReference type="InParanoid" id="A0C3X8"/>
<dbReference type="EMBL" id="CT868039">
    <property type="protein sequence ID" value="CAK65495.1"/>
    <property type="molecule type" value="Genomic_DNA"/>
</dbReference>
<evidence type="ECO:0000313" key="2">
    <source>
        <dbReference type="Proteomes" id="UP000000600"/>
    </source>
</evidence>
<gene>
    <name evidence="1" type="ORF">GSPATT00034974001</name>
</gene>
<dbReference type="RefSeq" id="XP_001432892.1">
    <property type="nucleotide sequence ID" value="XM_001432855.1"/>
</dbReference>